<organism evidence="2 3">
    <name type="scientific">Hypsizygus marmoreus</name>
    <name type="common">White beech mushroom</name>
    <name type="synonym">Agaricus marmoreus</name>
    <dbReference type="NCBI Taxonomy" id="39966"/>
    <lineage>
        <taxon>Eukaryota</taxon>
        <taxon>Fungi</taxon>
        <taxon>Dikarya</taxon>
        <taxon>Basidiomycota</taxon>
        <taxon>Agaricomycotina</taxon>
        <taxon>Agaricomycetes</taxon>
        <taxon>Agaricomycetidae</taxon>
        <taxon>Agaricales</taxon>
        <taxon>Tricholomatineae</taxon>
        <taxon>Lyophyllaceae</taxon>
        <taxon>Hypsizygus</taxon>
    </lineage>
</organism>
<feature type="compositionally biased region" description="Acidic residues" evidence="1">
    <location>
        <begin position="233"/>
        <end position="248"/>
    </location>
</feature>
<comment type="caution">
    <text evidence="2">The sequence shown here is derived from an EMBL/GenBank/DDBJ whole genome shotgun (WGS) entry which is preliminary data.</text>
</comment>
<protein>
    <submittedName>
        <fullName evidence="2">Uncharacterized protein</fullName>
    </submittedName>
</protein>
<evidence type="ECO:0000313" key="3">
    <source>
        <dbReference type="Proteomes" id="UP000076154"/>
    </source>
</evidence>
<accession>A0A369JZV1</accession>
<sequence length="461" mass="51175">MLSPIASPKTTVSGASSDPDNLQASLLLQQDFGSIIDGFSNLGIENRHDCEKNTTLLEPLSLPGLHIFRLGESPDTNTIEPLENHDEDVTNRPFPGEPDKRPCQFLELEPEDDQTPHLRFVWDSARGLLPPGSGKPEGILRGASEESKEHNVSTIPADDESDCCRECLFDDSEVINLAFLGYFESDEEELQDSQRDFHSCLFSPRVSNSSSHSPLASLWSASSYTTGRTTPNSEEDFWLADDDSDSDESVFSANYEDQLDAGSSSDEESELGSVEAVSENDDGPDNEHEGSDDLNTGAAVSFEPQTPQARPRTPLFWYLTPPSSPLYSPRAFWHSVFKCDFRGQAFVEGVPLRHILAKRKGCIVDPERLVFNGFEYRLPDGFAVRLGDRRSPAEISKIRIRCSCTVMTRAHLAWRLASVLAFFVQEDPTSSEPISKLTLTRFEISRRSDGSFVGQIFTSGY</sequence>
<dbReference type="OrthoDB" id="10668942at2759"/>
<feature type="region of interest" description="Disordered" evidence="1">
    <location>
        <begin position="223"/>
        <end position="309"/>
    </location>
</feature>
<dbReference type="Proteomes" id="UP000076154">
    <property type="component" value="Unassembled WGS sequence"/>
</dbReference>
<dbReference type="AlphaFoldDB" id="A0A369JZV1"/>
<reference evidence="2" key="1">
    <citation type="submission" date="2018-04" db="EMBL/GenBank/DDBJ databases">
        <title>Whole genome sequencing of Hypsizygus marmoreus.</title>
        <authorList>
            <person name="Choi I.-G."/>
            <person name="Min B."/>
            <person name="Kim J.-G."/>
            <person name="Kim S."/>
            <person name="Oh Y.-L."/>
            <person name="Kong W.-S."/>
            <person name="Park H."/>
            <person name="Jeong J."/>
            <person name="Song E.-S."/>
        </authorList>
    </citation>
    <scope>NUCLEOTIDE SEQUENCE [LARGE SCALE GENOMIC DNA]</scope>
    <source>
        <strain evidence="2">51987-8</strain>
    </source>
</reference>
<evidence type="ECO:0000256" key="1">
    <source>
        <dbReference type="SAM" id="MobiDB-lite"/>
    </source>
</evidence>
<proteinExistence type="predicted"/>
<keyword evidence="3" id="KW-1185">Reference proteome</keyword>
<name>A0A369JZV1_HYPMA</name>
<evidence type="ECO:0000313" key="2">
    <source>
        <dbReference type="EMBL" id="RDB26047.1"/>
    </source>
</evidence>
<gene>
    <name evidence="2" type="ORF">Hypma_006137</name>
</gene>
<dbReference type="EMBL" id="LUEZ02000040">
    <property type="protein sequence ID" value="RDB26047.1"/>
    <property type="molecule type" value="Genomic_DNA"/>
</dbReference>
<dbReference type="InParanoid" id="A0A369JZV1"/>